<evidence type="ECO:0000313" key="9">
    <source>
        <dbReference type="EMBL" id="ADG30021.1"/>
    </source>
</evidence>
<keyword evidence="3" id="KW-1003">Cell membrane</keyword>
<evidence type="ECO:0000256" key="3">
    <source>
        <dbReference type="ARBA" id="ARBA00022475"/>
    </source>
</evidence>
<proteinExistence type="predicted"/>
<evidence type="ECO:0000256" key="6">
    <source>
        <dbReference type="ARBA" id="ARBA00022989"/>
    </source>
</evidence>
<feature type="transmembrane region" description="Helical" evidence="8">
    <location>
        <begin position="463"/>
        <end position="486"/>
    </location>
</feature>
<feature type="transmembrane region" description="Helical" evidence="8">
    <location>
        <begin position="856"/>
        <end position="873"/>
    </location>
</feature>
<comment type="subcellular location">
    <subcellularLocation>
        <location evidence="1">Cell inner membrane</location>
        <topology evidence="1">Multi-pass membrane protein</topology>
    </subcellularLocation>
</comment>
<feature type="transmembrane region" description="Helical" evidence="8">
    <location>
        <begin position="431"/>
        <end position="451"/>
    </location>
</feature>
<name>D5X5W8_THIK1</name>
<dbReference type="Gene3D" id="3.30.2090.10">
    <property type="entry name" value="Multidrug efflux transporter AcrB TolC docking domain, DN and DC subdomains"/>
    <property type="match status" value="2"/>
</dbReference>
<dbReference type="SUPFAM" id="SSF82714">
    <property type="entry name" value="Multidrug efflux transporter AcrB TolC docking domain, DN and DC subdomains"/>
    <property type="match status" value="2"/>
</dbReference>
<dbReference type="InterPro" id="IPR027463">
    <property type="entry name" value="AcrB_DN_DC_subdom"/>
</dbReference>
<dbReference type="FunFam" id="1.20.1640.10:FF:000001">
    <property type="entry name" value="Efflux pump membrane transporter"/>
    <property type="match status" value="1"/>
</dbReference>
<keyword evidence="7 8" id="KW-0472">Membrane</keyword>
<dbReference type="eggNOG" id="COG0841">
    <property type="taxonomic scope" value="Bacteria"/>
</dbReference>
<dbReference type="STRING" id="75379.Tint_0621"/>
<dbReference type="Pfam" id="PF00873">
    <property type="entry name" value="ACR_tran"/>
    <property type="match status" value="1"/>
</dbReference>
<feature type="transmembrane region" description="Helical" evidence="8">
    <location>
        <begin position="986"/>
        <end position="1010"/>
    </location>
</feature>
<dbReference type="PANTHER" id="PTHR32063">
    <property type="match status" value="1"/>
</dbReference>
<sequence length="1034" mass="111048">MNPSALFIRRPIATSLLALAVLLAGLIAFRLLPVSPLPQVDFPTIVVNASMAGASPEVMAATVATPLERSLGTIAGISQMTSSSSLGSTRVILQFSLSKNINDAAREVQAAINAAIPLLPSGLTGRPTYKKMNPADAPIMILSLTSKSLSRGQMFDAGSTILAQKISQIAGIGSVTVGGAALPAVRVELDLPRVNGMGLGLEQVRQAIASANVDTPKGAIDSATHRWQVGANDQLSTPQQYQHIVVGYRNGAPIRLDQIAQVYEGLQNDRNMGLANGQPSVQLIIYRQPGANIIDAVEGVKAALPQLKASIPAAIDITLMSDRTTTIRASLDEVEKTLILAVLLVIAVVWLFLRDWRATLIPAIAVPLSLVGTFAAMWLLDYSLDNLSLMALIVATGFVVDDAIVVLENIMRHVEEGLSPLAAAFKGAREVGFTVLSMSISLVAVFIPVLFMGGIVGRLFHEFAVTLSVAIGISLLVSLTVTPMLASRWLRPQARTAHSAPKPSSWLERGWNHVHHGYARSLRRALLHPLLMLVLFFSTIGLTVYLFKVVPKGFFPTQDTGLLIGSVQADQSISFQDMSKKLQQIVAIVRKNPGMENVVAFTGGGTTNSAFMFMQLKPIDQRKGVQSIIVELRRALSRVPGTQTFMFPVQDIRAGGRPSAALYEYTLQASDLNTLREWEPKVLAAFKRIPGLNDVNSDQQANGLQLSLVIDRAAAARYGIAVSTIDQTLNDAFGQRLVSTIYKPLNQYRVVMEAAQQYQNNAQALNDVFLVGSSGQRVPLSALAHQELTNTPLAVNHQGLFVSSTISFNLDKGVSLGSIQTKIDDATAAIGLPSEIHGGFQGTAQLFSDTLKNEPLFIMAAIFAIYIVLGMLYESTLHPLTILSTLPPAGLGALLALQLTHTEFSIIALIGVFLLIGIVKKNAILMVDFALTAEREHGASPRDAIYQAATLRLRPILMTTLAALGTALPLAFITGNGAELRQPLGISIAGGLIVSQALTLYTTPVIYLELDRLRRWTLRKFGRTDRPAALDSTA</sequence>
<evidence type="ECO:0000256" key="5">
    <source>
        <dbReference type="ARBA" id="ARBA00022692"/>
    </source>
</evidence>
<evidence type="ECO:0000256" key="2">
    <source>
        <dbReference type="ARBA" id="ARBA00022448"/>
    </source>
</evidence>
<dbReference type="InterPro" id="IPR001036">
    <property type="entry name" value="Acrflvin-R"/>
</dbReference>
<feature type="transmembrane region" description="Helical" evidence="8">
    <location>
        <begin position="337"/>
        <end position="353"/>
    </location>
</feature>
<evidence type="ECO:0000256" key="1">
    <source>
        <dbReference type="ARBA" id="ARBA00004429"/>
    </source>
</evidence>
<reference evidence="9" key="1">
    <citation type="submission" date="2010-04" db="EMBL/GenBank/DDBJ databases">
        <title>Complete sequence of Thiomonas intermedia K12.</title>
        <authorList>
            <consortium name="US DOE Joint Genome Institute"/>
            <person name="Lucas S."/>
            <person name="Copeland A."/>
            <person name="Lapidus A."/>
            <person name="Cheng J.-F."/>
            <person name="Bruce D."/>
            <person name="Goodwin L."/>
            <person name="Pitluck S."/>
            <person name="Davenport K."/>
            <person name="Detter J.C."/>
            <person name="Han C."/>
            <person name="Tapia R."/>
            <person name="Land M."/>
            <person name="Hauser L."/>
            <person name="Kyrpides N."/>
            <person name="Ovchinnikova G."/>
            <person name="Kerfeld C.A."/>
            <person name="Cannon G.C."/>
            <person name="Heinhorst S."/>
            <person name="Woyke T."/>
        </authorList>
    </citation>
    <scope>NUCLEOTIDE SEQUENCE [LARGE SCALE GENOMIC DNA]</scope>
    <source>
        <strain evidence="9">K12</strain>
    </source>
</reference>
<evidence type="ECO:0000256" key="4">
    <source>
        <dbReference type="ARBA" id="ARBA00022519"/>
    </source>
</evidence>
<evidence type="ECO:0000256" key="8">
    <source>
        <dbReference type="SAM" id="Phobius"/>
    </source>
</evidence>
<dbReference type="Gene3D" id="3.30.70.1440">
    <property type="entry name" value="Multidrug efflux transporter AcrB pore domain"/>
    <property type="match status" value="1"/>
</dbReference>
<evidence type="ECO:0000256" key="7">
    <source>
        <dbReference type="ARBA" id="ARBA00023136"/>
    </source>
</evidence>
<dbReference type="SUPFAM" id="SSF82693">
    <property type="entry name" value="Multidrug efflux transporter AcrB pore domain, PN1, PN2, PC1 and PC2 subdomains"/>
    <property type="match status" value="4"/>
</dbReference>
<feature type="transmembrane region" description="Helical" evidence="8">
    <location>
        <begin position="956"/>
        <end position="974"/>
    </location>
</feature>
<dbReference type="PRINTS" id="PR00702">
    <property type="entry name" value="ACRIFLAVINRP"/>
</dbReference>
<organism evidence="9">
    <name type="scientific">Thiomonas intermedia (strain K12)</name>
    <name type="common">Thiobacillus intermedius</name>
    <dbReference type="NCBI Taxonomy" id="75379"/>
    <lineage>
        <taxon>Bacteria</taxon>
        <taxon>Pseudomonadati</taxon>
        <taxon>Pseudomonadota</taxon>
        <taxon>Betaproteobacteria</taxon>
        <taxon>Burkholderiales</taxon>
        <taxon>Thiomonas</taxon>
    </lineage>
</organism>
<dbReference type="PANTHER" id="PTHR32063:SF34">
    <property type="entry name" value="MULTIDRUG RESISTANCE PROTEIN MDTC"/>
    <property type="match status" value="1"/>
</dbReference>
<dbReference type="GO" id="GO:0042910">
    <property type="term" value="F:xenobiotic transmembrane transporter activity"/>
    <property type="evidence" value="ECO:0007669"/>
    <property type="project" value="TreeGrafter"/>
</dbReference>
<dbReference type="HOGENOM" id="CLU_002755_1_2_4"/>
<feature type="transmembrane region" description="Helical" evidence="8">
    <location>
        <begin position="893"/>
        <end position="916"/>
    </location>
</feature>
<keyword evidence="2" id="KW-0813">Transport</keyword>
<dbReference type="Gene3D" id="3.30.70.1430">
    <property type="entry name" value="Multidrug efflux transporter AcrB pore domain"/>
    <property type="match status" value="2"/>
</dbReference>
<dbReference type="BioCyc" id="TINT75379:TINT_RS03115-MONOMER"/>
<dbReference type="GO" id="GO:0005886">
    <property type="term" value="C:plasma membrane"/>
    <property type="evidence" value="ECO:0007669"/>
    <property type="project" value="UniProtKB-SubCell"/>
</dbReference>
<dbReference type="Gene3D" id="3.30.70.1320">
    <property type="entry name" value="Multidrug efflux transporter AcrB pore domain like"/>
    <property type="match status" value="1"/>
</dbReference>
<dbReference type="KEGG" id="tin:Tint_0621"/>
<dbReference type="EMBL" id="CP002021">
    <property type="protein sequence ID" value="ADG30021.1"/>
    <property type="molecule type" value="Genomic_DNA"/>
</dbReference>
<protein>
    <submittedName>
        <fullName evidence="9">Acriflavin resistance protein</fullName>
    </submittedName>
</protein>
<dbReference type="AlphaFoldDB" id="D5X5W8"/>
<keyword evidence="4" id="KW-0997">Cell inner membrane</keyword>
<keyword evidence="6 8" id="KW-1133">Transmembrane helix</keyword>
<dbReference type="FunFam" id="3.30.70.1430:FF:000001">
    <property type="entry name" value="Efflux pump membrane transporter"/>
    <property type="match status" value="1"/>
</dbReference>
<feature type="transmembrane region" description="Helical" evidence="8">
    <location>
        <begin position="360"/>
        <end position="380"/>
    </location>
</feature>
<keyword evidence="5 8" id="KW-0812">Transmembrane</keyword>
<accession>D5X5W8</accession>
<gene>
    <name evidence="9" type="ordered locus">Tint_0621</name>
</gene>
<feature type="transmembrane region" description="Helical" evidence="8">
    <location>
        <begin position="525"/>
        <end position="547"/>
    </location>
</feature>
<dbReference type="SUPFAM" id="SSF82866">
    <property type="entry name" value="Multidrug efflux transporter AcrB transmembrane domain"/>
    <property type="match status" value="2"/>
</dbReference>
<dbReference type="Gene3D" id="1.20.1640.10">
    <property type="entry name" value="Multidrug efflux transporter AcrB transmembrane domain"/>
    <property type="match status" value="2"/>
</dbReference>